<dbReference type="AlphaFoldDB" id="A0A0C2IWQ1"/>
<keyword evidence="3" id="KW-1185">Reference proteome</keyword>
<feature type="domain" description="Methyltransferase" evidence="1">
    <location>
        <begin position="41"/>
        <end position="155"/>
    </location>
</feature>
<dbReference type="Proteomes" id="UP000031575">
    <property type="component" value="Unassembled WGS sequence"/>
</dbReference>
<keyword evidence="2" id="KW-0489">Methyltransferase</keyword>
<dbReference type="OrthoDB" id="66144at2759"/>
<dbReference type="CDD" id="cd02440">
    <property type="entry name" value="AdoMet_MTases"/>
    <property type="match status" value="1"/>
</dbReference>
<dbReference type="GO" id="GO:0032259">
    <property type="term" value="P:methylation"/>
    <property type="evidence" value="ECO:0007669"/>
    <property type="project" value="UniProtKB-KW"/>
</dbReference>
<dbReference type="EMBL" id="AWTV01000009">
    <property type="protein sequence ID" value="KIH89452.1"/>
    <property type="molecule type" value="Genomic_DNA"/>
</dbReference>
<dbReference type="HOGENOM" id="CLU_037990_5_3_1"/>
<dbReference type="PANTHER" id="PTHR43861:SF1">
    <property type="entry name" value="TRANS-ACONITATE 2-METHYLTRANSFERASE"/>
    <property type="match status" value="1"/>
</dbReference>
<dbReference type="Gene3D" id="3.40.50.150">
    <property type="entry name" value="Vaccinia Virus protein VP39"/>
    <property type="match status" value="1"/>
</dbReference>
<evidence type="ECO:0000259" key="1">
    <source>
        <dbReference type="Pfam" id="PF13847"/>
    </source>
</evidence>
<dbReference type="InterPro" id="IPR029063">
    <property type="entry name" value="SAM-dependent_MTases_sf"/>
</dbReference>
<dbReference type="GO" id="GO:0008168">
    <property type="term" value="F:methyltransferase activity"/>
    <property type="evidence" value="ECO:0007669"/>
    <property type="project" value="UniProtKB-KW"/>
</dbReference>
<dbReference type="PANTHER" id="PTHR43861">
    <property type="entry name" value="TRANS-ACONITATE 2-METHYLTRANSFERASE-RELATED"/>
    <property type="match status" value="1"/>
</dbReference>
<dbReference type="VEuPathDB" id="FungiDB:SPBR_07553"/>
<protein>
    <submittedName>
        <fullName evidence="2">Methyltransferase type 11</fullName>
    </submittedName>
</protein>
<dbReference type="SUPFAM" id="SSF53335">
    <property type="entry name" value="S-adenosyl-L-methionine-dependent methyltransferases"/>
    <property type="match status" value="1"/>
</dbReference>
<organism evidence="2 3">
    <name type="scientific">Sporothrix brasiliensis 5110</name>
    <dbReference type="NCBI Taxonomy" id="1398154"/>
    <lineage>
        <taxon>Eukaryota</taxon>
        <taxon>Fungi</taxon>
        <taxon>Dikarya</taxon>
        <taxon>Ascomycota</taxon>
        <taxon>Pezizomycotina</taxon>
        <taxon>Sordariomycetes</taxon>
        <taxon>Sordariomycetidae</taxon>
        <taxon>Ophiostomatales</taxon>
        <taxon>Ophiostomataceae</taxon>
        <taxon>Sporothrix</taxon>
    </lineage>
</organism>
<dbReference type="InterPro" id="IPR025714">
    <property type="entry name" value="Methyltranfer_dom"/>
</dbReference>
<keyword evidence="2" id="KW-0808">Transferase</keyword>
<evidence type="ECO:0000313" key="3">
    <source>
        <dbReference type="Proteomes" id="UP000031575"/>
    </source>
</evidence>
<comment type="caution">
    <text evidence="2">The sequence shown here is derived from an EMBL/GenBank/DDBJ whole genome shotgun (WGS) entry which is preliminary data.</text>
</comment>
<accession>A0A0C2IWQ1</accession>
<sequence>MASEKKDIWSTEAGFFPKYQNAASFVPKLVGKVIGWLDVQKDDVILDLGCGDGILDLQFADILSKGTGRLHGVDSSPSLIETSQKAAKAAGYTNSTFEVYDANDIVDKPELQKGQFNKAFSNAAMHWILSNTAKHEQFFHGVQNALQPGGVFVFEMGGLGNVTELVTGVVSSVSRRIGLEAAKKANPWFFPDEAWARDILENRVGGWKVEKIEREWRETPADAGGIDGWIRLMARPFLDAVPEAEREACTREIVEVLEYTTRTPKGSYAMQYVRLRVQARKL</sequence>
<evidence type="ECO:0000313" key="2">
    <source>
        <dbReference type="EMBL" id="KIH89452.1"/>
    </source>
</evidence>
<dbReference type="Pfam" id="PF13847">
    <property type="entry name" value="Methyltransf_31"/>
    <property type="match status" value="1"/>
</dbReference>
<dbReference type="RefSeq" id="XP_040617462.1">
    <property type="nucleotide sequence ID" value="XM_040765807.1"/>
</dbReference>
<reference evidence="2 3" key="1">
    <citation type="journal article" date="2014" name="BMC Genomics">
        <title>Comparative genomics of the major fungal agents of human and animal Sporotrichosis: Sporothrix schenckii and Sporothrix brasiliensis.</title>
        <authorList>
            <person name="Teixeira M.M."/>
            <person name="de Almeida L.G."/>
            <person name="Kubitschek-Barreira P."/>
            <person name="Alves F.L."/>
            <person name="Kioshima E.S."/>
            <person name="Abadio A.K."/>
            <person name="Fernandes L."/>
            <person name="Derengowski L.S."/>
            <person name="Ferreira K.S."/>
            <person name="Souza R.C."/>
            <person name="Ruiz J.C."/>
            <person name="de Andrade N.C."/>
            <person name="Paes H.C."/>
            <person name="Nicola A.M."/>
            <person name="Albuquerque P."/>
            <person name="Gerber A.L."/>
            <person name="Martins V.P."/>
            <person name="Peconick L.D."/>
            <person name="Neto A.V."/>
            <person name="Chaucanez C.B."/>
            <person name="Silva P.A."/>
            <person name="Cunha O.L."/>
            <person name="de Oliveira F.F."/>
            <person name="dos Santos T.C."/>
            <person name="Barros A.L."/>
            <person name="Soares M.A."/>
            <person name="de Oliveira L.M."/>
            <person name="Marini M.M."/>
            <person name="Villalobos-Duno H."/>
            <person name="Cunha M.M."/>
            <person name="de Hoog S."/>
            <person name="da Silveira J.F."/>
            <person name="Henrissat B."/>
            <person name="Nino-Vega G.A."/>
            <person name="Cisalpino P.S."/>
            <person name="Mora-Montes H.M."/>
            <person name="Almeida S.R."/>
            <person name="Stajich J.E."/>
            <person name="Lopes-Bezerra L.M."/>
            <person name="Vasconcelos A.T."/>
            <person name="Felipe M.S."/>
        </authorList>
    </citation>
    <scope>NUCLEOTIDE SEQUENCE [LARGE SCALE GENOMIC DNA]</scope>
    <source>
        <strain evidence="2 3">5110</strain>
    </source>
</reference>
<proteinExistence type="predicted"/>
<name>A0A0C2IWQ1_9PEZI</name>
<dbReference type="GeneID" id="63680728"/>
<gene>
    <name evidence="2" type="ORF">SPBR_07553</name>
</gene>